<dbReference type="AlphaFoldDB" id="A0A1V9E7X4"/>
<dbReference type="EMBL" id="LVXG01000060">
    <property type="protein sequence ID" value="OQP42025.1"/>
    <property type="molecule type" value="Genomic_DNA"/>
</dbReference>
<dbReference type="STRING" id="354355.SAMN05660816_05081"/>
<name>A0A1V9E7X4_9BACT</name>
<accession>A0A1V9E7X4</accession>
<evidence type="ECO:0000313" key="2">
    <source>
        <dbReference type="Proteomes" id="UP000192610"/>
    </source>
</evidence>
<proteinExistence type="predicted"/>
<dbReference type="Proteomes" id="UP000192610">
    <property type="component" value="Unassembled WGS sequence"/>
</dbReference>
<protein>
    <submittedName>
        <fullName evidence="1">Uncharacterized protein</fullName>
    </submittedName>
</protein>
<organism evidence="1 2">
    <name type="scientific">Niastella yeongjuensis</name>
    <dbReference type="NCBI Taxonomy" id="354355"/>
    <lineage>
        <taxon>Bacteria</taxon>
        <taxon>Pseudomonadati</taxon>
        <taxon>Bacteroidota</taxon>
        <taxon>Chitinophagia</taxon>
        <taxon>Chitinophagales</taxon>
        <taxon>Chitinophagaceae</taxon>
        <taxon>Niastella</taxon>
    </lineage>
</organism>
<sequence>MTTGSTKTFRTPVGLFQYIRMRLPYYSYGIKMVQSATNETVLMASPEKAICDIIVVRTAVLLRSIRQTQLFLEEDLRIEREALRNLDRSAMMSWIADAHKKSSLVMLIKTLDTI</sequence>
<evidence type="ECO:0000313" key="1">
    <source>
        <dbReference type="EMBL" id="OQP42025.1"/>
    </source>
</evidence>
<keyword evidence="2" id="KW-1185">Reference proteome</keyword>
<reference evidence="2" key="1">
    <citation type="submission" date="2016-04" db="EMBL/GenBank/DDBJ databases">
        <authorList>
            <person name="Chen L."/>
            <person name="Zhuang W."/>
            <person name="Wang G."/>
        </authorList>
    </citation>
    <scope>NUCLEOTIDE SEQUENCE [LARGE SCALE GENOMIC DNA]</scope>
    <source>
        <strain evidence="2">17621</strain>
    </source>
</reference>
<comment type="caution">
    <text evidence="1">The sequence shown here is derived from an EMBL/GenBank/DDBJ whole genome shotgun (WGS) entry which is preliminary data.</text>
</comment>
<gene>
    <name evidence="1" type="ORF">A4H97_34155</name>
</gene>